<evidence type="ECO:0000313" key="1">
    <source>
        <dbReference type="EMBL" id="KAI8427927.1"/>
    </source>
</evidence>
<reference evidence="1 2" key="1">
    <citation type="journal article" date="2022" name="Genome Biol. Evol.">
        <title>The Spruce Budworm Genome: Reconstructing the Evolutionary History of Antifreeze Proteins.</title>
        <authorList>
            <person name="Beliveau C."/>
            <person name="Gagne P."/>
            <person name="Picq S."/>
            <person name="Vernygora O."/>
            <person name="Keeling C.I."/>
            <person name="Pinkney K."/>
            <person name="Doucet D."/>
            <person name="Wen F."/>
            <person name="Johnston J.S."/>
            <person name="Maaroufi H."/>
            <person name="Boyle B."/>
            <person name="Laroche J."/>
            <person name="Dewar K."/>
            <person name="Juretic N."/>
            <person name="Blackburn G."/>
            <person name="Nisole A."/>
            <person name="Brunet B."/>
            <person name="Brandao M."/>
            <person name="Lumley L."/>
            <person name="Duan J."/>
            <person name="Quan G."/>
            <person name="Lucarotti C.J."/>
            <person name="Roe A.D."/>
            <person name="Sperling F.A.H."/>
            <person name="Levesque R.C."/>
            <person name="Cusson M."/>
        </authorList>
    </citation>
    <scope>NUCLEOTIDE SEQUENCE [LARGE SCALE GENOMIC DNA]</scope>
    <source>
        <strain evidence="1">Glfc:IPQL:Cfum</strain>
    </source>
</reference>
<accession>A0ACC0JUU0</accession>
<dbReference type="EMBL" id="CM046103">
    <property type="protein sequence ID" value="KAI8427927.1"/>
    <property type="molecule type" value="Genomic_DNA"/>
</dbReference>
<organism evidence="1 2">
    <name type="scientific">Choristoneura fumiferana</name>
    <name type="common">Spruce budworm moth</name>
    <name type="synonym">Archips fumiferana</name>
    <dbReference type="NCBI Taxonomy" id="7141"/>
    <lineage>
        <taxon>Eukaryota</taxon>
        <taxon>Metazoa</taxon>
        <taxon>Ecdysozoa</taxon>
        <taxon>Arthropoda</taxon>
        <taxon>Hexapoda</taxon>
        <taxon>Insecta</taxon>
        <taxon>Pterygota</taxon>
        <taxon>Neoptera</taxon>
        <taxon>Endopterygota</taxon>
        <taxon>Lepidoptera</taxon>
        <taxon>Glossata</taxon>
        <taxon>Ditrysia</taxon>
        <taxon>Tortricoidea</taxon>
        <taxon>Tortricidae</taxon>
        <taxon>Tortricinae</taxon>
        <taxon>Choristoneura</taxon>
    </lineage>
</organism>
<sequence length="363" mass="39732">MDVHLKRAVVGDRPAIYSNTVDPCLKAVYIIYCVVAHMIGVNTGQGVLCVSWSSSSEVQARPSISEDGLCTPVVVRPIFSTAPKVISGRTSTASRSHDPTSCRASRSGPGFWGILVTDPRVKSQIQNKNKTKIFSVTVAPNVGLEGFMVSFSFSLVFYDESLSTAFRWIPPIERVDLESLLVTVMRSSGKWVIGTDLPYEDVSLAHDLSTFLILFVFQRHDHPALNSNSNTAGPCLKVVYIIYCVVTQMLCASEDSGTIIFLGGRSARVLIYLNACMLALVATRCLISGARGGGREALPGPDRVQSSRPFGIITGMHCAGRPQYECFQLDPISPKSGSDDWILRKLRELFKYCGTPMIYFSNL</sequence>
<comment type="caution">
    <text evidence="1">The sequence shown here is derived from an EMBL/GenBank/DDBJ whole genome shotgun (WGS) entry which is preliminary data.</text>
</comment>
<evidence type="ECO:0000313" key="2">
    <source>
        <dbReference type="Proteomes" id="UP001064048"/>
    </source>
</evidence>
<gene>
    <name evidence="1" type="ORF">MSG28_002261</name>
</gene>
<protein>
    <submittedName>
        <fullName evidence="1">Uncharacterized protein</fullName>
    </submittedName>
</protein>
<dbReference type="Proteomes" id="UP001064048">
    <property type="component" value="Chromosome 3"/>
</dbReference>
<name>A0ACC0JUU0_CHOFU</name>
<keyword evidence="2" id="KW-1185">Reference proteome</keyword>
<proteinExistence type="predicted"/>